<reference evidence="8 9" key="1">
    <citation type="submission" date="2021-02" db="EMBL/GenBank/DDBJ databases">
        <authorList>
            <person name="Lee D.-H."/>
        </authorList>
    </citation>
    <scope>NUCLEOTIDE SEQUENCE [LARGE SCALE GENOMIC DNA]</scope>
    <source>
        <strain evidence="8 9">MMS20-R2-29</strain>
    </source>
</reference>
<evidence type="ECO:0000256" key="1">
    <source>
        <dbReference type="ARBA" id="ARBA00001933"/>
    </source>
</evidence>
<dbReference type="Gene3D" id="3.40.640.10">
    <property type="entry name" value="Type I PLP-dependent aspartate aminotransferase-like (Major domain)"/>
    <property type="match status" value="1"/>
</dbReference>
<keyword evidence="9" id="KW-1185">Reference proteome</keyword>
<comment type="caution">
    <text evidence="8">The sequence shown here is derived from an EMBL/GenBank/DDBJ whole genome shotgun (WGS) entry which is preliminary data.</text>
</comment>
<evidence type="ECO:0000256" key="3">
    <source>
        <dbReference type="ARBA" id="ARBA00022793"/>
    </source>
</evidence>
<dbReference type="EMBL" id="JAFEUO010000004">
    <property type="protein sequence ID" value="MBM7084055.1"/>
    <property type="molecule type" value="Genomic_DNA"/>
</dbReference>
<feature type="region of interest" description="Disordered" evidence="7">
    <location>
        <begin position="471"/>
        <end position="503"/>
    </location>
</feature>
<evidence type="ECO:0000256" key="6">
    <source>
        <dbReference type="RuleBase" id="RU000382"/>
    </source>
</evidence>
<comment type="similarity">
    <text evidence="2 6">Belongs to the group II decarboxylase family.</text>
</comment>
<dbReference type="PANTHER" id="PTHR11999:SF70">
    <property type="entry name" value="MIP05841P"/>
    <property type="match status" value="1"/>
</dbReference>
<keyword evidence="4 6" id="KW-0663">Pyridoxal phosphate</keyword>
<dbReference type="Gene3D" id="1.20.1340.10">
    <property type="entry name" value="dopa decarboxylase, N-terminal domain"/>
    <property type="match status" value="1"/>
</dbReference>
<feature type="compositionally biased region" description="Pro residues" evidence="7">
    <location>
        <begin position="477"/>
        <end position="495"/>
    </location>
</feature>
<dbReference type="InterPro" id="IPR010977">
    <property type="entry name" value="Aromatic_deC"/>
</dbReference>
<dbReference type="InterPro" id="IPR002129">
    <property type="entry name" value="PyrdxlP-dep_de-COase"/>
</dbReference>
<dbReference type="SUPFAM" id="SSF53383">
    <property type="entry name" value="PLP-dependent transferases"/>
    <property type="match status" value="1"/>
</dbReference>
<evidence type="ECO:0000256" key="5">
    <source>
        <dbReference type="ARBA" id="ARBA00023239"/>
    </source>
</evidence>
<evidence type="ECO:0000256" key="2">
    <source>
        <dbReference type="ARBA" id="ARBA00009533"/>
    </source>
</evidence>
<keyword evidence="3" id="KW-0210">Decarboxylase</keyword>
<dbReference type="PANTHER" id="PTHR11999">
    <property type="entry name" value="GROUP II PYRIDOXAL-5-PHOSPHATE DECARBOXYLASE"/>
    <property type="match status" value="1"/>
</dbReference>
<accession>A0ABS2JDB3</accession>
<gene>
    <name evidence="8" type="ORF">JQN84_16175</name>
</gene>
<dbReference type="Pfam" id="PF00282">
    <property type="entry name" value="Pyridoxal_deC"/>
    <property type="match status" value="1"/>
</dbReference>
<feature type="region of interest" description="Disordered" evidence="7">
    <location>
        <begin position="26"/>
        <end position="47"/>
    </location>
</feature>
<comment type="cofactor">
    <cofactor evidence="1 6">
        <name>pyridoxal 5'-phosphate</name>
        <dbReference type="ChEBI" id="CHEBI:597326"/>
    </cofactor>
</comment>
<name>A0ABS2JDB3_9ACTN</name>
<dbReference type="InterPro" id="IPR015422">
    <property type="entry name" value="PyrdxlP-dep_Trfase_small"/>
</dbReference>
<proteinExistence type="inferred from homology"/>
<keyword evidence="5 6" id="KW-0456">Lyase</keyword>
<organism evidence="8 9">
    <name type="scientific">Micromonospora humidisoli</name>
    <dbReference type="NCBI Taxonomy" id="2807622"/>
    <lineage>
        <taxon>Bacteria</taxon>
        <taxon>Bacillati</taxon>
        <taxon>Actinomycetota</taxon>
        <taxon>Actinomycetes</taxon>
        <taxon>Micromonosporales</taxon>
        <taxon>Micromonosporaceae</taxon>
        <taxon>Micromonospora</taxon>
    </lineage>
</organism>
<keyword evidence="8" id="KW-0808">Transferase</keyword>
<protein>
    <submittedName>
        <fullName evidence="8">Aspartate aminotransferase family protein</fullName>
    </submittedName>
</protein>
<dbReference type="InterPro" id="IPR015424">
    <property type="entry name" value="PyrdxlP-dep_Trfase"/>
</dbReference>
<sequence length="503" mass="53573">MDPEEFRRAGYAVVDWVADYWRTLDRRPVTPPDPPGTVTAALPTGPPAHGEPVAAMLADLDAIIAPRVTHWQHPGFFGYFPANTSGPSVLADLVSSGLGSQGMLWATNPAGTELETVVLDWLADLMDLPARWRSTGTGGGVIQDSASSATLVATLVALHRASGGRWREAGVDRRYRAYTSVHGHSSIEKAARIAGLGEAGVRTVAVDPTTQAMRPSALRAAIEADLAEGVVPAIVVATIGTTSTTAVDPLPEIGAICARYGVWLHVDAAYAGAAAVCPELRWTQAGVEHADSYCFDPHKWLLTGFDCDAFWVADRGELIEALTVMPEFLRNAASESGAVIDYRDWQVPLGRRFRALKLWFVLRWYGVEGLRAHLRAGISLAGRFADRVRADDRFALTAPHPFSLVTFRLRAGDEASAALLARVNDSGQVYLTHTRVNGRYTLRLAVGSPLTGPEHVDRAWALLSAAATDLLAGDPAPTRPDPGGPAPIEPAPGGPAPGDAFPG</sequence>
<dbReference type="InterPro" id="IPR015421">
    <property type="entry name" value="PyrdxlP-dep_Trfase_major"/>
</dbReference>
<dbReference type="Proteomes" id="UP000809587">
    <property type="component" value="Unassembled WGS sequence"/>
</dbReference>
<evidence type="ECO:0000256" key="4">
    <source>
        <dbReference type="ARBA" id="ARBA00022898"/>
    </source>
</evidence>
<keyword evidence="8" id="KW-0032">Aminotransferase</keyword>
<evidence type="ECO:0000256" key="7">
    <source>
        <dbReference type="SAM" id="MobiDB-lite"/>
    </source>
</evidence>
<dbReference type="GO" id="GO:0008483">
    <property type="term" value="F:transaminase activity"/>
    <property type="evidence" value="ECO:0007669"/>
    <property type="project" value="UniProtKB-KW"/>
</dbReference>
<dbReference type="Gene3D" id="3.90.1150.10">
    <property type="entry name" value="Aspartate Aminotransferase, domain 1"/>
    <property type="match status" value="1"/>
</dbReference>
<dbReference type="PRINTS" id="PR00800">
    <property type="entry name" value="YHDCRBOXLASE"/>
</dbReference>
<evidence type="ECO:0000313" key="8">
    <source>
        <dbReference type="EMBL" id="MBM7084055.1"/>
    </source>
</evidence>
<evidence type="ECO:0000313" key="9">
    <source>
        <dbReference type="Proteomes" id="UP000809587"/>
    </source>
</evidence>